<comment type="caution">
    <text evidence="2">The sequence shown here is derived from an EMBL/GenBank/DDBJ whole genome shotgun (WGS) entry which is preliminary data.</text>
</comment>
<dbReference type="RefSeq" id="WP_052550793.1">
    <property type="nucleotide sequence ID" value="NZ_JMCC02000046.1"/>
</dbReference>
<evidence type="ECO:0000313" key="3">
    <source>
        <dbReference type="Proteomes" id="UP000031599"/>
    </source>
</evidence>
<dbReference type="AlphaFoldDB" id="A0A0C2D759"/>
<dbReference type="Proteomes" id="UP000031599">
    <property type="component" value="Unassembled WGS sequence"/>
</dbReference>
<organism evidence="2 3">
    <name type="scientific">Enhygromyxa salina</name>
    <dbReference type="NCBI Taxonomy" id="215803"/>
    <lineage>
        <taxon>Bacteria</taxon>
        <taxon>Pseudomonadati</taxon>
        <taxon>Myxococcota</taxon>
        <taxon>Polyangia</taxon>
        <taxon>Nannocystales</taxon>
        <taxon>Nannocystaceae</taxon>
        <taxon>Enhygromyxa</taxon>
    </lineage>
</organism>
<feature type="compositionally biased region" description="Polar residues" evidence="1">
    <location>
        <begin position="72"/>
        <end position="85"/>
    </location>
</feature>
<sequence length="171" mass="18215">MLEIARLLENALANNRSGLRKAAKQTLAKAPLITTIRELLASEAGDAMRELTLSDLEDALIAAGAGAKRGTSGESSVASPASNGGRQADVDTKPATSADSQSREEFMYRRILEVLTDTPSLTIGQLAKRIEVDTIELRGYLSWMRRVGKVSSIGRARATRYSLPDGVVAAG</sequence>
<proteinExistence type="predicted"/>
<name>A0A0C2D759_9BACT</name>
<dbReference type="InterPro" id="IPR036390">
    <property type="entry name" value="WH_DNA-bd_sf"/>
</dbReference>
<feature type="region of interest" description="Disordered" evidence="1">
    <location>
        <begin position="67"/>
        <end position="102"/>
    </location>
</feature>
<dbReference type="SUPFAM" id="SSF46785">
    <property type="entry name" value="Winged helix' DNA-binding domain"/>
    <property type="match status" value="1"/>
</dbReference>
<evidence type="ECO:0000313" key="2">
    <source>
        <dbReference type="EMBL" id="KIG15867.1"/>
    </source>
</evidence>
<reference evidence="2 3" key="1">
    <citation type="submission" date="2014-12" db="EMBL/GenBank/DDBJ databases">
        <title>Genome assembly of Enhygromyxa salina DSM 15201.</title>
        <authorList>
            <person name="Sharma G."/>
            <person name="Subramanian S."/>
        </authorList>
    </citation>
    <scope>NUCLEOTIDE SEQUENCE [LARGE SCALE GENOMIC DNA]</scope>
    <source>
        <strain evidence="2 3">DSM 15201</strain>
    </source>
</reference>
<evidence type="ECO:0000256" key="1">
    <source>
        <dbReference type="SAM" id="MobiDB-lite"/>
    </source>
</evidence>
<dbReference type="EMBL" id="JMCC02000046">
    <property type="protein sequence ID" value="KIG15867.1"/>
    <property type="molecule type" value="Genomic_DNA"/>
</dbReference>
<gene>
    <name evidence="2" type="ORF">DB30_05174</name>
</gene>
<accession>A0A0C2D759</accession>
<protein>
    <submittedName>
        <fullName evidence="2">Uncharacterized protein</fullName>
    </submittedName>
</protein>